<evidence type="ECO:0000259" key="3">
    <source>
        <dbReference type="PROSITE" id="PS50894"/>
    </source>
</evidence>
<dbReference type="SUPFAM" id="SSF47226">
    <property type="entry name" value="Histidine-containing phosphotransfer domain, HPT domain"/>
    <property type="match status" value="1"/>
</dbReference>
<comment type="caution">
    <text evidence="4">The sequence shown here is derived from an EMBL/GenBank/DDBJ whole genome shotgun (WGS) entry which is preliminary data.</text>
</comment>
<protein>
    <submittedName>
        <fullName evidence="4">Hpt domain-containing protein</fullName>
    </submittedName>
</protein>
<dbReference type="RefSeq" id="WP_306678859.1">
    <property type="nucleotide sequence ID" value="NZ_JAVDBT010000002.1"/>
</dbReference>
<dbReference type="PROSITE" id="PS50894">
    <property type="entry name" value="HPT"/>
    <property type="match status" value="1"/>
</dbReference>
<evidence type="ECO:0000313" key="4">
    <source>
        <dbReference type="EMBL" id="MDQ2065164.1"/>
    </source>
</evidence>
<gene>
    <name evidence="4" type="ORF">Q9295_02160</name>
</gene>
<proteinExistence type="predicted"/>
<dbReference type="EMBL" id="JAVDBT010000002">
    <property type="protein sequence ID" value="MDQ2065164.1"/>
    <property type="molecule type" value="Genomic_DNA"/>
</dbReference>
<keyword evidence="1" id="KW-0902">Two-component regulatory system</keyword>
<evidence type="ECO:0000256" key="2">
    <source>
        <dbReference type="PROSITE-ProRule" id="PRU00110"/>
    </source>
</evidence>
<dbReference type="InterPro" id="IPR008207">
    <property type="entry name" value="Sig_transdc_His_kin_Hpt_dom"/>
</dbReference>
<dbReference type="Pfam" id="PF01627">
    <property type="entry name" value="Hpt"/>
    <property type="match status" value="1"/>
</dbReference>
<dbReference type="Proteomes" id="UP001239680">
    <property type="component" value="Unassembled WGS sequence"/>
</dbReference>
<name>A0ABU0VTV3_9RHOB</name>
<organism evidence="4 5">
    <name type="scientific">Pseudogemmobacter lacusdianii</name>
    <dbReference type="NCBI Taxonomy" id="3069608"/>
    <lineage>
        <taxon>Bacteria</taxon>
        <taxon>Pseudomonadati</taxon>
        <taxon>Pseudomonadota</taxon>
        <taxon>Alphaproteobacteria</taxon>
        <taxon>Rhodobacterales</taxon>
        <taxon>Paracoccaceae</taxon>
        <taxon>Pseudogemmobacter</taxon>
    </lineage>
</organism>
<evidence type="ECO:0000313" key="5">
    <source>
        <dbReference type="Proteomes" id="UP001239680"/>
    </source>
</evidence>
<dbReference type="InterPro" id="IPR036641">
    <property type="entry name" value="HPT_dom_sf"/>
</dbReference>
<feature type="modified residue" description="Phosphohistidine" evidence="2">
    <location>
        <position position="51"/>
    </location>
</feature>
<dbReference type="Gene3D" id="1.20.120.160">
    <property type="entry name" value="HPT domain"/>
    <property type="match status" value="1"/>
</dbReference>
<keyword evidence="2" id="KW-0597">Phosphoprotein</keyword>
<sequence>MIDHARLDELRAEIGDDDLGDVVALFLEEADELIYRLTDGIAPEKLGPEMHFLKGAALNLGLSDLAALCQEGERLAGNGEAHRIEVDRVISTYHASRIAFTSALAKLKAA</sequence>
<feature type="domain" description="HPt" evidence="3">
    <location>
        <begin position="15"/>
        <end position="107"/>
    </location>
</feature>
<keyword evidence="5" id="KW-1185">Reference proteome</keyword>
<reference evidence="4 5" key="1">
    <citation type="submission" date="2023-08" db="EMBL/GenBank/DDBJ databases">
        <title>Characterization of two Paracoccaceae strains isolated from Phycosphere and proposal of Xinfangfangia lacusdiani sp. nov.</title>
        <authorList>
            <person name="Deng Y."/>
            <person name="Zhang Y.Q."/>
        </authorList>
    </citation>
    <scope>NUCLEOTIDE SEQUENCE [LARGE SCALE GENOMIC DNA]</scope>
    <source>
        <strain evidence="4 5">CPCC 101601</strain>
    </source>
</reference>
<dbReference type="SMART" id="SM00073">
    <property type="entry name" value="HPT"/>
    <property type="match status" value="1"/>
</dbReference>
<accession>A0ABU0VTV3</accession>
<evidence type="ECO:0000256" key="1">
    <source>
        <dbReference type="ARBA" id="ARBA00023012"/>
    </source>
</evidence>